<feature type="compositionally biased region" description="Basic and acidic residues" evidence="1">
    <location>
        <begin position="106"/>
        <end position="119"/>
    </location>
</feature>
<gene>
    <name evidence="2" type="ORF">BDV96DRAFT_653881</name>
</gene>
<name>A0A6A5YJ60_9PLEO</name>
<dbReference type="OrthoDB" id="4738875at2759"/>
<keyword evidence="3" id="KW-1185">Reference proteome</keyword>
<sequence>MAFALEEVREERDYDEIVPVLYAAFGHPYNSLRKWFIPVHTTTEAALEDFKGRLLKSWKQKPDLYWIKVTDTETGRIVGAAEWEVRKTIEEPRSEPEPLNAYWHTEGSEEKQFAEKMLT</sequence>
<dbReference type="Proteomes" id="UP000799770">
    <property type="component" value="Unassembled WGS sequence"/>
</dbReference>
<protein>
    <recommendedName>
        <fullName evidence="4">N-acetyltransferase domain-containing protein</fullName>
    </recommendedName>
</protein>
<evidence type="ECO:0000313" key="2">
    <source>
        <dbReference type="EMBL" id="KAF2107289.1"/>
    </source>
</evidence>
<evidence type="ECO:0000313" key="3">
    <source>
        <dbReference type="Proteomes" id="UP000799770"/>
    </source>
</evidence>
<dbReference type="AlphaFoldDB" id="A0A6A5YJ60"/>
<dbReference type="EMBL" id="ML977355">
    <property type="protein sequence ID" value="KAF2107289.1"/>
    <property type="molecule type" value="Genomic_DNA"/>
</dbReference>
<organism evidence="2 3">
    <name type="scientific">Lophiotrema nucula</name>
    <dbReference type="NCBI Taxonomy" id="690887"/>
    <lineage>
        <taxon>Eukaryota</taxon>
        <taxon>Fungi</taxon>
        <taxon>Dikarya</taxon>
        <taxon>Ascomycota</taxon>
        <taxon>Pezizomycotina</taxon>
        <taxon>Dothideomycetes</taxon>
        <taxon>Pleosporomycetidae</taxon>
        <taxon>Pleosporales</taxon>
        <taxon>Lophiotremataceae</taxon>
        <taxon>Lophiotrema</taxon>
    </lineage>
</organism>
<reference evidence="2" key="1">
    <citation type="journal article" date="2020" name="Stud. Mycol.">
        <title>101 Dothideomycetes genomes: a test case for predicting lifestyles and emergence of pathogens.</title>
        <authorList>
            <person name="Haridas S."/>
            <person name="Albert R."/>
            <person name="Binder M."/>
            <person name="Bloem J."/>
            <person name="Labutti K."/>
            <person name="Salamov A."/>
            <person name="Andreopoulos B."/>
            <person name="Baker S."/>
            <person name="Barry K."/>
            <person name="Bills G."/>
            <person name="Bluhm B."/>
            <person name="Cannon C."/>
            <person name="Castanera R."/>
            <person name="Culley D."/>
            <person name="Daum C."/>
            <person name="Ezra D."/>
            <person name="Gonzalez J."/>
            <person name="Henrissat B."/>
            <person name="Kuo A."/>
            <person name="Liang C."/>
            <person name="Lipzen A."/>
            <person name="Lutzoni F."/>
            <person name="Magnuson J."/>
            <person name="Mondo S."/>
            <person name="Nolan M."/>
            <person name="Ohm R."/>
            <person name="Pangilinan J."/>
            <person name="Park H.-J."/>
            <person name="Ramirez L."/>
            <person name="Alfaro M."/>
            <person name="Sun H."/>
            <person name="Tritt A."/>
            <person name="Yoshinaga Y."/>
            <person name="Zwiers L.-H."/>
            <person name="Turgeon B."/>
            <person name="Goodwin S."/>
            <person name="Spatafora J."/>
            <person name="Crous P."/>
            <person name="Grigoriev I."/>
        </authorList>
    </citation>
    <scope>NUCLEOTIDE SEQUENCE</scope>
    <source>
        <strain evidence="2">CBS 627.86</strain>
    </source>
</reference>
<proteinExistence type="predicted"/>
<feature type="region of interest" description="Disordered" evidence="1">
    <location>
        <begin position="90"/>
        <end position="119"/>
    </location>
</feature>
<accession>A0A6A5YJ60</accession>
<evidence type="ECO:0000256" key="1">
    <source>
        <dbReference type="SAM" id="MobiDB-lite"/>
    </source>
</evidence>
<evidence type="ECO:0008006" key="4">
    <source>
        <dbReference type="Google" id="ProtNLM"/>
    </source>
</evidence>
<dbReference type="Gene3D" id="3.40.630.30">
    <property type="match status" value="1"/>
</dbReference>